<gene>
    <name evidence="11" type="ORF">BRAFLDRAFT_229325</name>
</gene>
<evidence type="ECO:0000256" key="1">
    <source>
        <dbReference type="ARBA" id="ARBA00004613"/>
    </source>
</evidence>
<dbReference type="SUPFAM" id="SSF57586">
    <property type="entry name" value="TNF receptor-like"/>
    <property type="match status" value="2"/>
</dbReference>
<keyword evidence="7" id="KW-0325">Glycoprotein</keyword>
<dbReference type="GO" id="GO:0004888">
    <property type="term" value="F:transmembrane signaling receptor activity"/>
    <property type="evidence" value="ECO:0007669"/>
    <property type="project" value="InterPro"/>
</dbReference>
<evidence type="ECO:0000256" key="2">
    <source>
        <dbReference type="ARBA" id="ARBA00022525"/>
    </source>
</evidence>
<feature type="domain" description="TNFR-Cys" evidence="10">
    <location>
        <begin position="59"/>
        <end position="101"/>
    </location>
</feature>
<protein>
    <recommendedName>
        <fullName evidence="10">TNFR-Cys domain-containing protein</fullName>
    </recommendedName>
</protein>
<dbReference type="SMART" id="SM00208">
    <property type="entry name" value="TNFR"/>
    <property type="match status" value="3"/>
</dbReference>
<dbReference type="InterPro" id="IPR052459">
    <property type="entry name" value="TNFRSF_decoy_receptor"/>
</dbReference>
<keyword evidence="2" id="KW-0964">Secreted</keyword>
<feature type="chain" id="PRO_5002935897" description="TNFR-Cys domain-containing protein" evidence="9">
    <location>
        <begin position="20"/>
        <end position="167"/>
    </location>
</feature>
<dbReference type="PANTHER" id="PTHR23097:SF181">
    <property type="entry name" value="CASPASE-8-LIKE"/>
    <property type="match status" value="1"/>
</dbReference>
<dbReference type="GO" id="GO:0016020">
    <property type="term" value="C:membrane"/>
    <property type="evidence" value="ECO:0007669"/>
    <property type="project" value="InterPro"/>
</dbReference>
<evidence type="ECO:0000256" key="6">
    <source>
        <dbReference type="ARBA" id="ARBA00023157"/>
    </source>
</evidence>
<evidence type="ECO:0000256" key="4">
    <source>
        <dbReference type="ARBA" id="ARBA00022729"/>
    </source>
</evidence>
<dbReference type="InParanoid" id="C3YR23"/>
<evidence type="ECO:0000256" key="5">
    <source>
        <dbReference type="ARBA" id="ARBA00022737"/>
    </source>
</evidence>
<dbReference type="GO" id="GO:0007165">
    <property type="term" value="P:signal transduction"/>
    <property type="evidence" value="ECO:0007669"/>
    <property type="project" value="InterPro"/>
</dbReference>
<keyword evidence="5" id="KW-0677">Repeat</keyword>
<dbReference type="GO" id="GO:0006955">
    <property type="term" value="P:immune response"/>
    <property type="evidence" value="ECO:0007669"/>
    <property type="project" value="InterPro"/>
</dbReference>
<dbReference type="PROSITE" id="PS50050">
    <property type="entry name" value="TNFR_NGFR_2"/>
    <property type="match status" value="2"/>
</dbReference>
<dbReference type="PROSITE" id="PS00652">
    <property type="entry name" value="TNFR_NGFR_1"/>
    <property type="match status" value="1"/>
</dbReference>
<proteinExistence type="predicted"/>
<dbReference type="PANTHER" id="PTHR23097">
    <property type="entry name" value="TUMOR NECROSIS FACTOR RECEPTOR SUPERFAMILY MEMBER"/>
    <property type="match status" value="1"/>
</dbReference>
<feature type="repeat" description="TNFR-Cys" evidence="8">
    <location>
        <begin position="102"/>
        <end position="146"/>
    </location>
</feature>
<organism>
    <name type="scientific">Branchiostoma floridae</name>
    <name type="common">Florida lancelet</name>
    <name type="synonym">Amphioxus</name>
    <dbReference type="NCBI Taxonomy" id="7739"/>
    <lineage>
        <taxon>Eukaryota</taxon>
        <taxon>Metazoa</taxon>
        <taxon>Chordata</taxon>
        <taxon>Cephalochordata</taxon>
        <taxon>Leptocardii</taxon>
        <taxon>Amphioxiformes</taxon>
        <taxon>Branchiostomatidae</taxon>
        <taxon>Branchiostoma</taxon>
    </lineage>
</organism>
<evidence type="ECO:0000256" key="7">
    <source>
        <dbReference type="ARBA" id="ARBA00023180"/>
    </source>
</evidence>
<feature type="domain" description="TNFR-Cys" evidence="10">
    <location>
        <begin position="102"/>
        <end position="146"/>
    </location>
</feature>
<dbReference type="EMBL" id="GG666545">
    <property type="protein sequence ID" value="EEN57265.1"/>
    <property type="molecule type" value="Genomic_DNA"/>
</dbReference>
<name>C3YR23_BRAFL</name>
<sequence length="167" mass="18947">MFRFLSGALHLTFQGLASSVECDSQHFPVDNRCCAKCPRGSKMHLHGVIFLRFLAHCLPCPPGTYTEFSNYLDRCLLCERCSEDHGMEERRTCLPNQNRRCRCMKGFFLEPPQVPGRDADMCYRHQQCQPGEGVLKEGTRRSDTSCAPCAMGMFSQGGNHTCQVWTE</sequence>
<dbReference type="PRINTS" id="PR01680">
    <property type="entry name" value="TNFACTORR6"/>
</dbReference>
<dbReference type="GO" id="GO:0006915">
    <property type="term" value="P:apoptotic process"/>
    <property type="evidence" value="ECO:0007669"/>
    <property type="project" value="UniProtKB-KW"/>
</dbReference>
<feature type="disulfide bond" evidence="8">
    <location>
        <begin position="128"/>
        <end position="146"/>
    </location>
</feature>
<dbReference type="InterPro" id="IPR001368">
    <property type="entry name" value="TNFR/NGFR_Cys_rich_reg"/>
</dbReference>
<evidence type="ECO:0000259" key="10">
    <source>
        <dbReference type="PROSITE" id="PS50050"/>
    </source>
</evidence>
<dbReference type="InterPro" id="IPR008063">
    <property type="entry name" value="Fas_rcpt"/>
</dbReference>
<dbReference type="eggNOG" id="ENOG502S1XZ">
    <property type="taxonomic scope" value="Eukaryota"/>
</dbReference>
<comment type="caution">
    <text evidence="8">Lacks conserved residue(s) required for the propagation of feature annotation.</text>
</comment>
<feature type="repeat" description="TNFR-Cys" evidence="8">
    <location>
        <begin position="59"/>
        <end position="101"/>
    </location>
</feature>
<keyword evidence="3" id="KW-0053">Apoptosis</keyword>
<evidence type="ECO:0000256" key="9">
    <source>
        <dbReference type="SAM" id="SignalP"/>
    </source>
</evidence>
<dbReference type="Pfam" id="PF00020">
    <property type="entry name" value="TNFR_c6"/>
    <property type="match status" value="2"/>
</dbReference>
<evidence type="ECO:0000256" key="8">
    <source>
        <dbReference type="PROSITE-ProRule" id="PRU00206"/>
    </source>
</evidence>
<evidence type="ECO:0000313" key="11">
    <source>
        <dbReference type="EMBL" id="EEN57265.1"/>
    </source>
</evidence>
<dbReference type="Gene3D" id="2.10.50.10">
    <property type="entry name" value="Tumor Necrosis Factor Receptor, subunit A, domain 2"/>
    <property type="match status" value="3"/>
</dbReference>
<dbReference type="GO" id="GO:0005576">
    <property type="term" value="C:extracellular region"/>
    <property type="evidence" value="ECO:0007669"/>
    <property type="project" value="UniProtKB-SubCell"/>
</dbReference>
<dbReference type="AlphaFoldDB" id="C3YR23"/>
<accession>C3YR23</accession>
<feature type="disulfide bond" evidence="8">
    <location>
        <begin position="60"/>
        <end position="75"/>
    </location>
</feature>
<comment type="subcellular location">
    <subcellularLocation>
        <location evidence="1">Secreted</location>
    </subcellularLocation>
</comment>
<feature type="signal peptide" evidence="9">
    <location>
        <begin position="1"/>
        <end position="19"/>
    </location>
</feature>
<evidence type="ECO:0000256" key="3">
    <source>
        <dbReference type="ARBA" id="ARBA00022703"/>
    </source>
</evidence>
<keyword evidence="6 8" id="KW-1015">Disulfide bond</keyword>
<reference evidence="11" key="1">
    <citation type="journal article" date="2008" name="Nature">
        <title>The amphioxus genome and the evolution of the chordate karyotype.</title>
        <authorList>
            <consortium name="US DOE Joint Genome Institute (JGI-PGF)"/>
            <person name="Putnam N.H."/>
            <person name="Butts T."/>
            <person name="Ferrier D.E.K."/>
            <person name="Furlong R.F."/>
            <person name="Hellsten U."/>
            <person name="Kawashima T."/>
            <person name="Robinson-Rechavi M."/>
            <person name="Shoguchi E."/>
            <person name="Terry A."/>
            <person name="Yu J.-K."/>
            <person name="Benito-Gutierrez E.L."/>
            <person name="Dubchak I."/>
            <person name="Garcia-Fernandez J."/>
            <person name="Gibson-Brown J.J."/>
            <person name="Grigoriev I.V."/>
            <person name="Horton A.C."/>
            <person name="de Jong P.J."/>
            <person name="Jurka J."/>
            <person name="Kapitonov V.V."/>
            <person name="Kohara Y."/>
            <person name="Kuroki Y."/>
            <person name="Lindquist E."/>
            <person name="Lucas S."/>
            <person name="Osoegawa K."/>
            <person name="Pennacchio L.A."/>
            <person name="Salamov A.A."/>
            <person name="Satou Y."/>
            <person name="Sauka-Spengler T."/>
            <person name="Schmutz J."/>
            <person name="Shin-I T."/>
            <person name="Toyoda A."/>
            <person name="Bronner-Fraser M."/>
            <person name="Fujiyama A."/>
            <person name="Holland L.Z."/>
            <person name="Holland P.W.H."/>
            <person name="Satoh N."/>
            <person name="Rokhsar D.S."/>
        </authorList>
    </citation>
    <scope>NUCLEOTIDE SEQUENCE [LARGE SCALE GENOMIC DNA]</scope>
    <source>
        <strain evidence="11">S238N-H82</strain>
        <tissue evidence="11">Testes</tissue>
    </source>
</reference>
<keyword evidence="4 9" id="KW-0732">Signal</keyword>